<dbReference type="InterPro" id="IPR036388">
    <property type="entry name" value="WH-like_DNA-bd_sf"/>
</dbReference>
<reference evidence="9 10" key="1">
    <citation type="submission" date="2022-03" db="EMBL/GenBank/DDBJ databases">
        <title>Novel taxa within the pig intestine.</title>
        <authorList>
            <person name="Wylensek D."/>
            <person name="Bishof K."/>
            <person name="Afrizal A."/>
            <person name="Clavel T."/>
        </authorList>
    </citation>
    <scope>NUCLEOTIDE SEQUENCE [LARGE SCALE GENOMIC DNA]</scope>
    <source>
        <strain evidence="9 10">CLA-KB-P66</strain>
    </source>
</reference>
<evidence type="ECO:0000313" key="10">
    <source>
        <dbReference type="Proteomes" id="UP001275932"/>
    </source>
</evidence>
<dbReference type="PANTHER" id="PTHR43133:SF8">
    <property type="entry name" value="RNA POLYMERASE SIGMA FACTOR HI_1459-RELATED"/>
    <property type="match status" value="1"/>
</dbReference>
<dbReference type="Pfam" id="PF08281">
    <property type="entry name" value="Sigma70_r4_2"/>
    <property type="match status" value="1"/>
</dbReference>
<dbReference type="InterPro" id="IPR000838">
    <property type="entry name" value="RNA_pol_sigma70_ECF_CS"/>
</dbReference>
<keyword evidence="4 6" id="KW-0238">DNA-binding</keyword>
<keyword evidence="10" id="KW-1185">Reference proteome</keyword>
<evidence type="ECO:0000313" key="9">
    <source>
        <dbReference type="EMBL" id="MDX8414767.1"/>
    </source>
</evidence>
<dbReference type="PROSITE" id="PS01063">
    <property type="entry name" value="SIGMA70_ECF"/>
    <property type="match status" value="1"/>
</dbReference>
<protein>
    <recommendedName>
        <fullName evidence="6">RNA polymerase sigma factor</fullName>
    </recommendedName>
</protein>
<evidence type="ECO:0000256" key="6">
    <source>
        <dbReference type="RuleBase" id="RU000716"/>
    </source>
</evidence>
<comment type="similarity">
    <text evidence="1 6">Belongs to the sigma-70 factor family. ECF subfamily.</text>
</comment>
<sequence>MQMECFSDKNLELSEQKSICDEDAMLMQDVANGNDHAFRMLVEKWKNALINFFYRSTSNVATSEDLAQLTFINIYRARENYRARAKFSTYLFQIARNILINEYRQSARRPQSVELETDFTDDKNSDMENAELEEIFELAIAEMPENQRTAILLLKQQGFTYDEIAKTMNASVGAVKTWIFRARATLRNALRERKA</sequence>
<dbReference type="Pfam" id="PF04542">
    <property type="entry name" value="Sigma70_r2"/>
    <property type="match status" value="1"/>
</dbReference>
<accession>A0ABU4WDY7</accession>
<dbReference type="Gene3D" id="1.10.10.10">
    <property type="entry name" value="Winged helix-like DNA-binding domain superfamily/Winged helix DNA-binding domain"/>
    <property type="match status" value="1"/>
</dbReference>
<dbReference type="InterPro" id="IPR014284">
    <property type="entry name" value="RNA_pol_sigma-70_dom"/>
</dbReference>
<dbReference type="EMBL" id="JALBUT010000001">
    <property type="protein sequence ID" value="MDX8414767.1"/>
    <property type="molecule type" value="Genomic_DNA"/>
</dbReference>
<dbReference type="CDD" id="cd06171">
    <property type="entry name" value="Sigma70_r4"/>
    <property type="match status" value="1"/>
</dbReference>
<keyword evidence="5 6" id="KW-0804">Transcription</keyword>
<evidence type="ECO:0000256" key="1">
    <source>
        <dbReference type="ARBA" id="ARBA00010641"/>
    </source>
</evidence>
<dbReference type="PANTHER" id="PTHR43133">
    <property type="entry name" value="RNA POLYMERASE ECF-TYPE SIGMA FACTO"/>
    <property type="match status" value="1"/>
</dbReference>
<dbReference type="Proteomes" id="UP001275932">
    <property type="component" value="Unassembled WGS sequence"/>
</dbReference>
<keyword evidence="3 6" id="KW-0731">Sigma factor</keyword>
<proteinExistence type="inferred from homology"/>
<evidence type="ECO:0000259" key="8">
    <source>
        <dbReference type="Pfam" id="PF08281"/>
    </source>
</evidence>
<dbReference type="InterPro" id="IPR013325">
    <property type="entry name" value="RNA_pol_sigma_r2"/>
</dbReference>
<evidence type="ECO:0000259" key="7">
    <source>
        <dbReference type="Pfam" id="PF04542"/>
    </source>
</evidence>
<dbReference type="SUPFAM" id="SSF88659">
    <property type="entry name" value="Sigma3 and sigma4 domains of RNA polymerase sigma factors"/>
    <property type="match status" value="1"/>
</dbReference>
<evidence type="ECO:0000256" key="5">
    <source>
        <dbReference type="ARBA" id="ARBA00023163"/>
    </source>
</evidence>
<feature type="domain" description="RNA polymerase sigma-70 region 2" evidence="7">
    <location>
        <begin position="41"/>
        <end position="108"/>
    </location>
</feature>
<gene>
    <name evidence="9" type="ORF">MOX91_01015</name>
</gene>
<organism evidence="9 10">
    <name type="scientific">Intestinicryptomonas porci</name>
    <dbReference type="NCBI Taxonomy" id="2926320"/>
    <lineage>
        <taxon>Bacteria</taxon>
        <taxon>Pseudomonadati</taxon>
        <taxon>Verrucomicrobiota</taxon>
        <taxon>Opitutia</taxon>
        <taxon>Opitutales</taxon>
        <taxon>Intestinicryptomonaceae</taxon>
        <taxon>Intestinicryptomonas</taxon>
    </lineage>
</organism>
<dbReference type="Gene3D" id="1.10.1740.10">
    <property type="match status" value="1"/>
</dbReference>
<dbReference type="InterPro" id="IPR007627">
    <property type="entry name" value="RNA_pol_sigma70_r2"/>
</dbReference>
<dbReference type="NCBIfam" id="TIGR02937">
    <property type="entry name" value="sigma70-ECF"/>
    <property type="match status" value="1"/>
</dbReference>
<comment type="caution">
    <text evidence="9">The sequence shown here is derived from an EMBL/GenBank/DDBJ whole genome shotgun (WGS) entry which is preliminary data.</text>
</comment>
<evidence type="ECO:0000256" key="2">
    <source>
        <dbReference type="ARBA" id="ARBA00023015"/>
    </source>
</evidence>
<dbReference type="InterPro" id="IPR013324">
    <property type="entry name" value="RNA_pol_sigma_r3/r4-like"/>
</dbReference>
<dbReference type="SUPFAM" id="SSF88946">
    <property type="entry name" value="Sigma2 domain of RNA polymerase sigma factors"/>
    <property type="match status" value="1"/>
</dbReference>
<name>A0ABU4WDY7_9BACT</name>
<evidence type="ECO:0000256" key="4">
    <source>
        <dbReference type="ARBA" id="ARBA00023125"/>
    </source>
</evidence>
<feature type="domain" description="RNA polymerase sigma factor 70 region 4 type 2" evidence="8">
    <location>
        <begin position="135"/>
        <end position="186"/>
    </location>
</feature>
<dbReference type="InterPro" id="IPR013249">
    <property type="entry name" value="RNA_pol_sigma70_r4_t2"/>
</dbReference>
<evidence type="ECO:0000256" key="3">
    <source>
        <dbReference type="ARBA" id="ARBA00023082"/>
    </source>
</evidence>
<dbReference type="InterPro" id="IPR039425">
    <property type="entry name" value="RNA_pol_sigma-70-like"/>
</dbReference>
<keyword evidence="2 6" id="KW-0805">Transcription regulation</keyword>